<keyword evidence="1" id="KW-0472">Membrane</keyword>
<name>A0A9D1FA44_9FIRM</name>
<comment type="caution">
    <text evidence="2">The sequence shown here is derived from an EMBL/GenBank/DDBJ whole genome shotgun (WGS) entry which is preliminary data.</text>
</comment>
<evidence type="ECO:0000313" key="3">
    <source>
        <dbReference type="Proteomes" id="UP000886741"/>
    </source>
</evidence>
<dbReference type="AlphaFoldDB" id="A0A9D1FA44"/>
<reference evidence="2" key="2">
    <citation type="journal article" date="2021" name="PeerJ">
        <title>Extensive microbial diversity within the chicken gut microbiome revealed by metagenomics and culture.</title>
        <authorList>
            <person name="Gilroy R."/>
            <person name="Ravi A."/>
            <person name="Getino M."/>
            <person name="Pursley I."/>
            <person name="Horton D.L."/>
            <person name="Alikhan N.F."/>
            <person name="Baker D."/>
            <person name="Gharbi K."/>
            <person name="Hall N."/>
            <person name="Watson M."/>
            <person name="Adriaenssens E.M."/>
            <person name="Foster-Nyarko E."/>
            <person name="Jarju S."/>
            <person name="Secka A."/>
            <person name="Antonio M."/>
            <person name="Oren A."/>
            <person name="Chaudhuri R.R."/>
            <person name="La Ragione R."/>
            <person name="Hildebrand F."/>
            <person name="Pallen M.J."/>
        </authorList>
    </citation>
    <scope>NUCLEOTIDE SEQUENCE</scope>
    <source>
        <strain evidence="2">ChiBcec16-1751</strain>
    </source>
</reference>
<organism evidence="2 3">
    <name type="scientific">Candidatus Avoscillospira avistercoris</name>
    <dbReference type="NCBI Taxonomy" id="2840707"/>
    <lineage>
        <taxon>Bacteria</taxon>
        <taxon>Bacillati</taxon>
        <taxon>Bacillota</taxon>
        <taxon>Clostridia</taxon>
        <taxon>Eubacteriales</taxon>
        <taxon>Oscillospiraceae</taxon>
        <taxon>Oscillospiraceae incertae sedis</taxon>
        <taxon>Candidatus Avoscillospira</taxon>
    </lineage>
</organism>
<keyword evidence="1" id="KW-0812">Transmembrane</keyword>
<evidence type="ECO:0000313" key="2">
    <source>
        <dbReference type="EMBL" id="HIS65159.1"/>
    </source>
</evidence>
<proteinExistence type="predicted"/>
<dbReference type="Proteomes" id="UP000886741">
    <property type="component" value="Unassembled WGS sequence"/>
</dbReference>
<feature type="transmembrane region" description="Helical" evidence="1">
    <location>
        <begin position="195"/>
        <end position="213"/>
    </location>
</feature>
<gene>
    <name evidence="2" type="ORF">IAA83_07305</name>
</gene>
<feature type="transmembrane region" description="Helical" evidence="1">
    <location>
        <begin position="133"/>
        <end position="158"/>
    </location>
</feature>
<protein>
    <submittedName>
        <fullName evidence="2">Phosphatidic acid phosphatase</fullName>
    </submittedName>
</protein>
<sequence>MRKPTVDYRSFRFSKLNTPEFSHLKLLSGWVVYFLLYILTERLIPAERCHPVHCWLDDVIPFQEIFIIPYVFWYLLVVGSLLYFLLYNVNQFRNLQTYIIITQLVAMAIYILFPSRQDLRPETFPQENILTQIVAFIYSVDTNTGVCPSLHVAYSLGIASTWLKERSASWPVKAAIVAAVICICLSVAFVKQHSVLDIVAAIPVCLLAEWLVFRNYYKLRRQLHENVS</sequence>
<evidence type="ECO:0000256" key="1">
    <source>
        <dbReference type="SAM" id="Phobius"/>
    </source>
</evidence>
<dbReference type="EMBL" id="DVJJ01000112">
    <property type="protein sequence ID" value="HIS65159.1"/>
    <property type="molecule type" value="Genomic_DNA"/>
</dbReference>
<feature type="transmembrane region" description="Helical" evidence="1">
    <location>
        <begin position="95"/>
        <end position="113"/>
    </location>
</feature>
<reference evidence="2" key="1">
    <citation type="submission" date="2020-10" db="EMBL/GenBank/DDBJ databases">
        <authorList>
            <person name="Gilroy R."/>
        </authorList>
    </citation>
    <scope>NUCLEOTIDE SEQUENCE</scope>
    <source>
        <strain evidence="2">ChiBcec16-1751</strain>
    </source>
</reference>
<feature type="transmembrane region" description="Helical" evidence="1">
    <location>
        <begin position="170"/>
        <end position="189"/>
    </location>
</feature>
<feature type="transmembrane region" description="Helical" evidence="1">
    <location>
        <begin position="21"/>
        <end position="39"/>
    </location>
</feature>
<keyword evidence="1" id="KW-1133">Transmembrane helix</keyword>
<accession>A0A9D1FA44</accession>
<feature type="transmembrane region" description="Helical" evidence="1">
    <location>
        <begin position="65"/>
        <end position="86"/>
    </location>
</feature>